<name>A0A392VW85_9FABA</name>
<evidence type="ECO:0000313" key="2">
    <source>
        <dbReference type="EMBL" id="MCI90945.1"/>
    </source>
</evidence>
<evidence type="ECO:0000313" key="3">
    <source>
        <dbReference type="Proteomes" id="UP000265520"/>
    </source>
</evidence>
<comment type="caution">
    <text evidence="2">The sequence shown here is derived from an EMBL/GenBank/DDBJ whole genome shotgun (WGS) entry which is preliminary data.</text>
</comment>
<reference evidence="2 3" key="1">
    <citation type="journal article" date="2018" name="Front. Plant Sci.">
        <title>Red Clover (Trifolium pratense) and Zigzag Clover (T. medium) - A Picture of Genomic Similarities and Differences.</title>
        <authorList>
            <person name="Dluhosova J."/>
            <person name="Istvanek J."/>
            <person name="Nedelnik J."/>
            <person name="Repkova J."/>
        </authorList>
    </citation>
    <scope>NUCLEOTIDE SEQUENCE [LARGE SCALE GENOMIC DNA]</scope>
    <source>
        <strain evidence="3">cv. 10/8</strain>
        <tissue evidence="2">Leaf</tissue>
    </source>
</reference>
<accession>A0A392VW85</accession>
<dbReference type="AlphaFoldDB" id="A0A392VW85"/>
<feature type="non-terminal residue" evidence="2">
    <location>
        <position position="1"/>
    </location>
</feature>
<feature type="non-terminal residue" evidence="2">
    <location>
        <position position="69"/>
    </location>
</feature>
<dbReference type="Proteomes" id="UP000265520">
    <property type="component" value="Unassembled WGS sequence"/>
</dbReference>
<feature type="compositionally biased region" description="Basic and acidic residues" evidence="1">
    <location>
        <begin position="59"/>
        <end position="69"/>
    </location>
</feature>
<proteinExistence type="predicted"/>
<feature type="region of interest" description="Disordered" evidence="1">
    <location>
        <begin position="1"/>
        <end position="69"/>
    </location>
</feature>
<evidence type="ECO:0000256" key="1">
    <source>
        <dbReference type="SAM" id="MobiDB-lite"/>
    </source>
</evidence>
<dbReference type="EMBL" id="LXQA011258664">
    <property type="protein sequence ID" value="MCI90945.1"/>
    <property type="molecule type" value="Genomic_DNA"/>
</dbReference>
<organism evidence="2 3">
    <name type="scientific">Trifolium medium</name>
    <dbReference type="NCBI Taxonomy" id="97028"/>
    <lineage>
        <taxon>Eukaryota</taxon>
        <taxon>Viridiplantae</taxon>
        <taxon>Streptophyta</taxon>
        <taxon>Embryophyta</taxon>
        <taxon>Tracheophyta</taxon>
        <taxon>Spermatophyta</taxon>
        <taxon>Magnoliopsida</taxon>
        <taxon>eudicotyledons</taxon>
        <taxon>Gunneridae</taxon>
        <taxon>Pentapetalae</taxon>
        <taxon>rosids</taxon>
        <taxon>fabids</taxon>
        <taxon>Fabales</taxon>
        <taxon>Fabaceae</taxon>
        <taxon>Papilionoideae</taxon>
        <taxon>50 kb inversion clade</taxon>
        <taxon>NPAAA clade</taxon>
        <taxon>Hologalegina</taxon>
        <taxon>IRL clade</taxon>
        <taxon>Trifolieae</taxon>
        <taxon>Trifolium</taxon>
    </lineage>
</organism>
<protein>
    <submittedName>
        <fullName evidence="2">Uncharacterized protein</fullName>
    </submittedName>
</protein>
<keyword evidence="3" id="KW-1185">Reference proteome</keyword>
<sequence>KVKIEGESAKKKKGSKKRKSEDVKIVESITKQRHDKKPKSDDSDTESDDGSLAKKLKQRSSEDKAKEFL</sequence>